<keyword evidence="2" id="KW-1185">Reference proteome</keyword>
<dbReference type="Proteomes" id="UP000299102">
    <property type="component" value="Unassembled WGS sequence"/>
</dbReference>
<organism evidence="1 2">
    <name type="scientific">Eumeta variegata</name>
    <name type="common">Bagworm moth</name>
    <name type="synonym">Eumeta japonica</name>
    <dbReference type="NCBI Taxonomy" id="151549"/>
    <lineage>
        <taxon>Eukaryota</taxon>
        <taxon>Metazoa</taxon>
        <taxon>Ecdysozoa</taxon>
        <taxon>Arthropoda</taxon>
        <taxon>Hexapoda</taxon>
        <taxon>Insecta</taxon>
        <taxon>Pterygota</taxon>
        <taxon>Neoptera</taxon>
        <taxon>Endopterygota</taxon>
        <taxon>Lepidoptera</taxon>
        <taxon>Glossata</taxon>
        <taxon>Ditrysia</taxon>
        <taxon>Tineoidea</taxon>
        <taxon>Psychidae</taxon>
        <taxon>Oiketicinae</taxon>
        <taxon>Eumeta</taxon>
    </lineage>
</organism>
<protein>
    <submittedName>
        <fullName evidence="1">Uncharacterized protein</fullName>
    </submittedName>
</protein>
<accession>A0A4C2ABD9</accession>
<evidence type="ECO:0000313" key="2">
    <source>
        <dbReference type="Proteomes" id="UP000299102"/>
    </source>
</evidence>
<sequence length="80" mass="8671">MARRAAVTRIALAPLPKTNCAGDAGADAELLLRYTLESADLETPELHCPIGEYYIDVHERQAARHSSASIGHPHAFVADF</sequence>
<proteinExistence type="predicted"/>
<comment type="caution">
    <text evidence="1">The sequence shown here is derived from an EMBL/GenBank/DDBJ whole genome shotgun (WGS) entry which is preliminary data.</text>
</comment>
<name>A0A4C2ABD9_EUMVA</name>
<dbReference type="AlphaFoldDB" id="A0A4C2ABD9"/>
<dbReference type="EMBL" id="BGZK01002768">
    <property type="protein sequence ID" value="GBP96315.1"/>
    <property type="molecule type" value="Genomic_DNA"/>
</dbReference>
<evidence type="ECO:0000313" key="1">
    <source>
        <dbReference type="EMBL" id="GBP96315.1"/>
    </source>
</evidence>
<gene>
    <name evidence="1" type="ORF">EVAR_98420_1</name>
</gene>
<reference evidence="1 2" key="1">
    <citation type="journal article" date="2019" name="Commun. Biol.">
        <title>The bagworm genome reveals a unique fibroin gene that provides high tensile strength.</title>
        <authorList>
            <person name="Kono N."/>
            <person name="Nakamura H."/>
            <person name="Ohtoshi R."/>
            <person name="Tomita M."/>
            <person name="Numata K."/>
            <person name="Arakawa K."/>
        </authorList>
    </citation>
    <scope>NUCLEOTIDE SEQUENCE [LARGE SCALE GENOMIC DNA]</scope>
</reference>